<name>A0AC61RIM4_9BACT</name>
<dbReference type="EMBL" id="SRYB01000005">
    <property type="protein sequence ID" value="TGY79823.1"/>
    <property type="molecule type" value="Genomic_DNA"/>
</dbReference>
<evidence type="ECO:0000313" key="2">
    <source>
        <dbReference type="Proteomes" id="UP000306319"/>
    </source>
</evidence>
<reference evidence="1" key="1">
    <citation type="submission" date="2019-04" db="EMBL/GenBank/DDBJ databases">
        <title>Microbes associate with the intestines of laboratory mice.</title>
        <authorList>
            <person name="Navarre W."/>
            <person name="Wong E."/>
            <person name="Huang K."/>
            <person name="Tropini C."/>
            <person name="Ng K."/>
            <person name="Yu B."/>
        </authorList>
    </citation>
    <scope>NUCLEOTIDE SEQUENCE</scope>
    <source>
        <strain evidence="1">NM04_E33</strain>
    </source>
</reference>
<accession>A0AC61RIM4</accession>
<keyword evidence="2" id="KW-1185">Reference proteome</keyword>
<evidence type="ECO:0000313" key="1">
    <source>
        <dbReference type="EMBL" id="TGY79823.1"/>
    </source>
</evidence>
<sequence>MALFKITTTRSFRGSSIIIEPGMSVQVSTPYPVNPINVDGGRLVNDAFLRIYGIDLKRAGILNNAYLSAIQIG</sequence>
<organism evidence="1 2">
    <name type="scientific">Lepagella muris</name>
    <dbReference type="NCBI Taxonomy" id="3032870"/>
    <lineage>
        <taxon>Bacteria</taxon>
        <taxon>Pseudomonadati</taxon>
        <taxon>Bacteroidota</taxon>
        <taxon>Bacteroidia</taxon>
        <taxon>Bacteroidales</taxon>
        <taxon>Muribaculaceae</taxon>
        <taxon>Lepagella</taxon>
    </lineage>
</organism>
<protein>
    <submittedName>
        <fullName evidence="1">Uncharacterized protein</fullName>
    </submittedName>
</protein>
<dbReference type="Proteomes" id="UP000306319">
    <property type="component" value="Unassembled WGS sequence"/>
</dbReference>
<gene>
    <name evidence="1" type="ORF">E5331_05460</name>
</gene>
<proteinExistence type="predicted"/>
<comment type="caution">
    <text evidence="1">The sequence shown here is derived from an EMBL/GenBank/DDBJ whole genome shotgun (WGS) entry which is preliminary data.</text>
</comment>